<protein>
    <submittedName>
        <fullName evidence="5">ParB/RepB/Spo0J family partition protein</fullName>
    </submittedName>
</protein>
<dbReference type="InterPro" id="IPR003115">
    <property type="entry name" value="ParB_N"/>
</dbReference>
<evidence type="ECO:0000313" key="6">
    <source>
        <dbReference type="Proteomes" id="UP000712673"/>
    </source>
</evidence>
<dbReference type="InterPro" id="IPR036086">
    <property type="entry name" value="ParB/Sulfiredoxin_sf"/>
</dbReference>
<dbReference type="AlphaFoldDB" id="A0A938B434"/>
<keyword evidence="3" id="KW-0238">DNA-binding</keyword>
<dbReference type="InterPro" id="IPR041468">
    <property type="entry name" value="HTH_ParB/Spo0J"/>
</dbReference>
<dbReference type="Gene3D" id="1.10.10.2830">
    <property type="match status" value="1"/>
</dbReference>
<proteinExistence type="inferred from homology"/>
<sequence>MAREVLGRGLRALLEGTEAVGGSELLHLPVAQVQPNPYQPRQHFDMERLHELAESLKTQGLLQPVVVRRQHNTYELIAGERRWRAAQLAGLETIPALIKHASDEEVLGLALLENLQREDLNPLEEARAYQRLQSEFRLRQEDVARYVGKDRSSIANALRLLKLPQLLQEDLETGRLTMGHARALLALESEEAQLRLREVILAEGLSVRDTEAQVRKHRRTAPVGRTRPAHLQMLEEALQQHFGTRVSIRSGRKQGKIEITYTGEDDLHRLLTLLQLQYDRLASAANTFVPPHDDAGVN</sequence>
<comment type="similarity">
    <text evidence="1">Belongs to the ParB family.</text>
</comment>
<comment type="caution">
    <text evidence="5">The sequence shown here is derived from an EMBL/GenBank/DDBJ whole genome shotgun (WGS) entry which is preliminary data.</text>
</comment>
<dbReference type="Pfam" id="PF23552">
    <property type="entry name" value="ParB_C"/>
    <property type="match status" value="1"/>
</dbReference>
<evidence type="ECO:0000256" key="2">
    <source>
        <dbReference type="ARBA" id="ARBA00022829"/>
    </source>
</evidence>
<dbReference type="SUPFAM" id="SSF110849">
    <property type="entry name" value="ParB/Sulfiredoxin"/>
    <property type="match status" value="1"/>
</dbReference>
<dbReference type="GO" id="GO:0007059">
    <property type="term" value="P:chromosome segregation"/>
    <property type="evidence" value="ECO:0007669"/>
    <property type="project" value="UniProtKB-KW"/>
</dbReference>
<dbReference type="GO" id="GO:0003677">
    <property type="term" value="F:DNA binding"/>
    <property type="evidence" value="ECO:0007669"/>
    <property type="project" value="UniProtKB-KW"/>
</dbReference>
<organism evidence="5 6">
    <name type="scientific">Tectimicrobiota bacterium</name>
    <dbReference type="NCBI Taxonomy" id="2528274"/>
    <lineage>
        <taxon>Bacteria</taxon>
        <taxon>Pseudomonadati</taxon>
        <taxon>Nitrospinota/Tectimicrobiota group</taxon>
        <taxon>Candidatus Tectimicrobiota</taxon>
    </lineage>
</organism>
<dbReference type="InterPro" id="IPR004437">
    <property type="entry name" value="ParB/RepB/Spo0J"/>
</dbReference>
<dbReference type="PANTHER" id="PTHR33375">
    <property type="entry name" value="CHROMOSOME-PARTITIONING PROTEIN PARB-RELATED"/>
    <property type="match status" value="1"/>
</dbReference>
<evidence type="ECO:0000259" key="4">
    <source>
        <dbReference type="SMART" id="SM00470"/>
    </source>
</evidence>
<evidence type="ECO:0000313" key="5">
    <source>
        <dbReference type="EMBL" id="MBM3224295.1"/>
    </source>
</evidence>
<dbReference type="Pfam" id="PF02195">
    <property type="entry name" value="ParB_N"/>
    <property type="match status" value="1"/>
</dbReference>
<dbReference type="SUPFAM" id="SSF109709">
    <property type="entry name" value="KorB DNA-binding domain-like"/>
    <property type="match status" value="1"/>
</dbReference>
<dbReference type="FunFam" id="1.10.10.2830:FF:000001">
    <property type="entry name" value="Chromosome partitioning protein ParB"/>
    <property type="match status" value="1"/>
</dbReference>
<dbReference type="GO" id="GO:0045881">
    <property type="term" value="P:positive regulation of sporulation resulting in formation of a cellular spore"/>
    <property type="evidence" value="ECO:0007669"/>
    <property type="project" value="TreeGrafter"/>
</dbReference>
<evidence type="ECO:0000256" key="1">
    <source>
        <dbReference type="ARBA" id="ARBA00006295"/>
    </source>
</evidence>
<dbReference type="SMART" id="SM00470">
    <property type="entry name" value="ParB"/>
    <property type="match status" value="1"/>
</dbReference>
<dbReference type="NCBIfam" id="TIGR00180">
    <property type="entry name" value="parB_part"/>
    <property type="match status" value="1"/>
</dbReference>
<dbReference type="Gene3D" id="3.90.1530.30">
    <property type="match status" value="1"/>
</dbReference>
<reference evidence="5" key="1">
    <citation type="submission" date="2019-03" db="EMBL/GenBank/DDBJ databases">
        <title>Lake Tanganyika Metagenome-Assembled Genomes (MAGs).</title>
        <authorList>
            <person name="Tran P."/>
        </authorList>
    </citation>
    <scope>NUCLEOTIDE SEQUENCE</scope>
    <source>
        <strain evidence="5">K_DeepCast_65m_m2_066</strain>
    </source>
</reference>
<dbReference type="FunFam" id="3.90.1530.30:FF:000001">
    <property type="entry name" value="Chromosome partitioning protein ParB"/>
    <property type="match status" value="1"/>
</dbReference>
<dbReference type="InterPro" id="IPR057240">
    <property type="entry name" value="ParB_dimer_C"/>
</dbReference>
<dbReference type="Proteomes" id="UP000712673">
    <property type="component" value="Unassembled WGS sequence"/>
</dbReference>
<feature type="domain" description="ParB-like N-terminal" evidence="4">
    <location>
        <begin position="26"/>
        <end position="115"/>
    </location>
</feature>
<evidence type="ECO:0000256" key="3">
    <source>
        <dbReference type="ARBA" id="ARBA00023125"/>
    </source>
</evidence>
<dbReference type="GO" id="GO:0005694">
    <property type="term" value="C:chromosome"/>
    <property type="evidence" value="ECO:0007669"/>
    <property type="project" value="TreeGrafter"/>
</dbReference>
<dbReference type="EMBL" id="VGLS01000293">
    <property type="protein sequence ID" value="MBM3224295.1"/>
    <property type="molecule type" value="Genomic_DNA"/>
</dbReference>
<dbReference type="Pfam" id="PF17762">
    <property type="entry name" value="HTH_ParB"/>
    <property type="match status" value="1"/>
</dbReference>
<accession>A0A938B434</accession>
<name>A0A938B434_UNCTE</name>
<gene>
    <name evidence="5" type="ORF">FJZ47_10880</name>
</gene>
<dbReference type="CDD" id="cd16393">
    <property type="entry name" value="SPO0J_N"/>
    <property type="match status" value="1"/>
</dbReference>
<dbReference type="PANTHER" id="PTHR33375:SF1">
    <property type="entry name" value="CHROMOSOME-PARTITIONING PROTEIN PARB-RELATED"/>
    <property type="match status" value="1"/>
</dbReference>
<dbReference type="InterPro" id="IPR050336">
    <property type="entry name" value="Chromosome_partition/occlusion"/>
</dbReference>
<keyword evidence="2" id="KW-0159">Chromosome partition</keyword>